<reference key="1">
    <citation type="submission" date="2009-07" db="EMBL/GenBank/DDBJ databases">
        <authorList>
            <person name="Genoscope - CEA"/>
        </authorList>
    </citation>
    <scope>NUCLEOTIDE SEQUENCE</scope>
    <source>
        <strain>3As</strain>
    </source>
</reference>
<dbReference type="EMBL" id="CTRI01000023">
    <property type="protein sequence ID" value="CQR33809.1"/>
    <property type="molecule type" value="Genomic_DNA"/>
</dbReference>
<reference evidence="3" key="2">
    <citation type="journal article" date="2010" name="PLoS Genet.">
        <title>Structure, function, and evolution of the Thiomonas spp. genome.</title>
        <authorList>
            <person name="Arsene-Ploetze F."/>
            <person name="Koechler S."/>
            <person name="Marchal M."/>
            <person name="Coppee J.Y."/>
            <person name="Chandler M."/>
            <person name="Bonnefoy V."/>
            <person name="Brochier-Armanet C."/>
            <person name="Barakat M."/>
            <person name="Barbe V."/>
            <person name="Battaglia-Brunet F."/>
            <person name="Bruneel O."/>
            <person name="Bryan C.G."/>
            <person name="Cleiss-Arnold J."/>
            <person name="Cruveiller S."/>
            <person name="Erhardt M."/>
            <person name="Heinrich-Salmeron A."/>
            <person name="Hommais F."/>
            <person name="Joulian C."/>
            <person name="Krin E."/>
            <person name="Lieutaud A."/>
            <person name="Lievremont D."/>
            <person name="Michel C."/>
            <person name="Muller D."/>
            <person name="Ortet P."/>
            <person name="Proux C."/>
            <person name="Siguier P."/>
            <person name="Roche D."/>
            <person name="Rouy Z."/>
            <person name="Salvignol G."/>
            <person name="Slyemi D."/>
            <person name="Talla E."/>
            <person name="Weiss S."/>
            <person name="Weissenbach J."/>
            <person name="Medigue C."/>
            <person name="Bertin P.N."/>
        </authorList>
    </citation>
    <scope>NUCLEOTIDE SEQUENCE [LARGE SCALE GENOMIC DNA]</scope>
    <source>
        <strain evidence="3">DSM 22701 / CIP 110005 / 3As</strain>
    </source>
</reference>
<dbReference type="Proteomes" id="UP000002372">
    <property type="component" value="Chromosome"/>
</dbReference>
<keyword evidence="4" id="KW-1185">Reference proteome</keyword>
<dbReference type="AlphaFoldDB" id="D6CQG7"/>
<dbReference type="EMBL" id="FP475956">
    <property type="protein sequence ID" value="CAZ88247.1"/>
    <property type="molecule type" value="Genomic_DNA"/>
</dbReference>
<proteinExistence type="predicted"/>
<gene>
    <name evidence="1" type="ordered locus">THI_1568</name>
    <name evidence="2" type="ORF">THICB1_30239</name>
</gene>
<evidence type="ECO:0000313" key="1">
    <source>
        <dbReference type="EMBL" id="CAZ88247.1"/>
    </source>
</evidence>
<evidence type="ECO:0000313" key="3">
    <source>
        <dbReference type="Proteomes" id="UP000002372"/>
    </source>
</evidence>
<evidence type="ECO:0000313" key="4">
    <source>
        <dbReference type="Proteomes" id="UP000078599"/>
    </source>
</evidence>
<protein>
    <submittedName>
        <fullName evidence="1">Uncharacterized protein</fullName>
    </submittedName>
</protein>
<accession>D6CQG7</accession>
<name>D6CQG7_THIA3</name>
<evidence type="ECO:0000313" key="2">
    <source>
        <dbReference type="EMBL" id="CQR33809.1"/>
    </source>
</evidence>
<dbReference type="HOGENOM" id="CLU_3391876_0_0_4"/>
<reference evidence="1" key="3">
    <citation type="submission" date="2010-07" db="EMBL/GenBank/DDBJ databases">
        <authorList>
            <person name="Genoscope - CEA"/>
        </authorList>
    </citation>
    <scope>NUCLEOTIDE SEQUENCE</scope>
    <source>
        <strain evidence="1">3As</strain>
    </source>
</reference>
<organism evidence="1 3">
    <name type="scientific">Thiomonas arsenitoxydans (strain DSM 22701 / CIP 110005 / 3As)</name>
    <dbReference type="NCBI Taxonomy" id="426114"/>
    <lineage>
        <taxon>Bacteria</taxon>
        <taxon>Pseudomonadati</taxon>
        <taxon>Pseudomonadota</taxon>
        <taxon>Betaproteobacteria</taxon>
        <taxon>Burkholderiales</taxon>
        <taxon>Thiomonas</taxon>
    </lineage>
</organism>
<reference evidence="2 4" key="4">
    <citation type="submission" date="2015-03" db="EMBL/GenBank/DDBJ databases">
        <authorList>
            <person name="Regsiter A."/>
            <person name="william w."/>
        </authorList>
    </citation>
    <scope>NUCLEOTIDE SEQUENCE [LARGE SCALE GENOMIC DNA]</scope>
    <source>
        <strain evidence="2 4">CB1</strain>
    </source>
</reference>
<dbReference type="Proteomes" id="UP000078599">
    <property type="component" value="Unassembled WGS sequence"/>
</dbReference>
<dbReference type="KEGG" id="thi:THI_1568"/>
<sequence>MPYFASHALTHEDARCRYPNPVRRNLTLVDQP</sequence>